<dbReference type="Pfam" id="PF00990">
    <property type="entry name" value="GGDEF"/>
    <property type="match status" value="1"/>
</dbReference>
<dbReference type="CDD" id="cd01949">
    <property type="entry name" value="GGDEF"/>
    <property type="match status" value="1"/>
</dbReference>
<evidence type="ECO:0000259" key="1">
    <source>
        <dbReference type="PROSITE" id="PS50887"/>
    </source>
</evidence>
<dbReference type="InterPro" id="IPR043128">
    <property type="entry name" value="Rev_trsase/Diguanyl_cyclase"/>
</dbReference>
<evidence type="ECO:0000313" key="2">
    <source>
        <dbReference type="EMBL" id="PJA47109.1"/>
    </source>
</evidence>
<dbReference type="InterPro" id="IPR000160">
    <property type="entry name" value="GGDEF_dom"/>
</dbReference>
<sequence>MLENMEEKYRFSHAVLQAVTGTRENITKLCEAIMRDLEAVSLTVYSFNEEGEHPVLLGTTQELMVPSVPIEFLNLMIGTKIPSTHQYLPIKKDGGISGCIIVQFERERDYSPYPEIEELFSLLVEARENATVDVLLTSLFSRRHFSLREFPELKRRAERIAWVNKKNPKGQIFFLIIDLDNFKKVNDTYGHPVGDSLLQITSRVMTNSAMRGSDILARLGGDELVIAGLEGIEAGRKIAKRIIYMIPRAVKIAVPEIQWDQTVSIGIAVGGWENRLEDFITHADRALYQAKKLGRNRYRSRRF</sequence>
<dbReference type="PROSITE" id="PS50887">
    <property type="entry name" value="GGDEF"/>
    <property type="match status" value="1"/>
</dbReference>
<evidence type="ECO:0000313" key="3">
    <source>
        <dbReference type="Proteomes" id="UP000229749"/>
    </source>
</evidence>
<protein>
    <recommendedName>
        <fullName evidence="1">GGDEF domain-containing protein</fullName>
    </recommendedName>
</protein>
<dbReference type="GO" id="GO:0052621">
    <property type="term" value="F:diguanylate cyclase activity"/>
    <property type="evidence" value="ECO:0007669"/>
    <property type="project" value="TreeGrafter"/>
</dbReference>
<dbReference type="Proteomes" id="UP000229749">
    <property type="component" value="Unassembled WGS sequence"/>
</dbReference>
<dbReference type="PANTHER" id="PTHR45138:SF9">
    <property type="entry name" value="DIGUANYLATE CYCLASE DGCM-RELATED"/>
    <property type="match status" value="1"/>
</dbReference>
<dbReference type="AlphaFoldDB" id="A0A2M7XGX7"/>
<dbReference type="Gene3D" id="3.30.70.270">
    <property type="match status" value="1"/>
</dbReference>
<dbReference type="InterPro" id="IPR050469">
    <property type="entry name" value="Diguanylate_Cyclase"/>
</dbReference>
<dbReference type="SUPFAM" id="SSF55073">
    <property type="entry name" value="Nucleotide cyclase"/>
    <property type="match status" value="1"/>
</dbReference>
<dbReference type="EMBL" id="PFWS01000048">
    <property type="protein sequence ID" value="PJA47109.1"/>
    <property type="molecule type" value="Genomic_DNA"/>
</dbReference>
<gene>
    <name evidence="2" type="ORF">CO172_03105</name>
</gene>
<proteinExistence type="predicted"/>
<comment type="caution">
    <text evidence="2">The sequence shown here is derived from an EMBL/GenBank/DDBJ whole genome shotgun (WGS) entry which is preliminary data.</text>
</comment>
<dbReference type="PANTHER" id="PTHR45138">
    <property type="entry name" value="REGULATORY COMPONENTS OF SENSORY TRANSDUCTION SYSTEM"/>
    <property type="match status" value="1"/>
</dbReference>
<accession>A0A2M7XGX7</accession>
<name>A0A2M7XGX7_9BACT</name>
<reference evidence="3" key="1">
    <citation type="submission" date="2017-09" db="EMBL/GenBank/DDBJ databases">
        <title>Depth-based differentiation of microbial function through sediment-hosted aquifers and enrichment of novel symbionts in the deep terrestrial subsurface.</title>
        <authorList>
            <person name="Probst A.J."/>
            <person name="Ladd B."/>
            <person name="Jarett J.K."/>
            <person name="Geller-Mcgrath D.E."/>
            <person name="Sieber C.M.K."/>
            <person name="Emerson J.B."/>
            <person name="Anantharaman K."/>
            <person name="Thomas B.C."/>
            <person name="Malmstrom R."/>
            <person name="Stieglmeier M."/>
            <person name="Klingl A."/>
            <person name="Woyke T."/>
            <person name="Ryan C.M."/>
            <person name="Banfield J.F."/>
        </authorList>
    </citation>
    <scope>NUCLEOTIDE SEQUENCE [LARGE SCALE GENOMIC DNA]</scope>
</reference>
<dbReference type="NCBIfam" id="TIGR00254">
    <property type="entry name" value="GGDEF"/>
    <property type="match status" value="1"/>
</dbReference>
<feature type="domain" description="GGDEF" evidence="1">
    <location>
        <begin position="170"/>
        <end position="303"/>
    </location>
</feature>
<organism evidence="2 3">
    <name type="scientific">Candidatus Uhrbacteria bacterium CG_4_9_14_3_um_filter_36_7</name>
    <dbReference type="NCBI Taxonomy" id="1975033"/>
    <lineage>
        <taxon>Bacteria</taxon>
        <taxon>Candidatus Uhriibacteriota</taxon>
    </lineage>
</organism>
<dbReference type="SMART" id="SM00267">
    <property type="entry name" value="GGDEF"/>
    <property type="match status" value="1"/>
</dbReference>
<dbReference type="InterPro" id="IPR029787">
    <property type="entry name" value="Nucleotide_cyclase"/>
</dbReference>